<dbReference type="Pfam" id="PF08868">
    <property type="entry name" value="YugN"/>
    <property type="match status" value="1"/>
</dbReference>
<dbReference type="InterPro" id="IPR036491">
    <property type="entry name" value="YugN-like_sf"/>
</dbReference>
<sequence>MIKLNSAIEGKKAYFGIVRDIFQSHGCSFCSNFDYHQGKFDGILWREGGETIYLRIPFKVLDGALDHSKAYIEFETPYVIKHVVNIGLDYNENSLLTTTGFNQFQEPLDKDGQIRDKSKWEKEGEEAIEHLLNSASELLHS</sequence>
<dbReference type="AlphaFoldDB" id="A0A2U1K086"/>
<name>A0A2U1K086_9BACI</name>
<gene>
    <name evidence="1" type="ORF">DCC39_10825</name>
</gene>
<dbReference type="RefSeq" id="WP_116554919.1">
    <property type="nucleotide sequence ID" value="NZ_QCZG01000021.1"/>
</dbReference>
<dbReference type="Proteomes" id="UP000245998">
    <property type="component" value="Unassembled WGS sequence"/>
</dbReference>
<dbReference type="InterPro" id="IPR014967">
    <property type="entry name" value="Uncharacterised_YugN-like"/>
</dbReference>
<evidence type="ECO:0000313" key="2">
    <source>
        <dbReference type="Proteomes" id="UP000245998"/>
    </source>
</evidence>
<reference evidence="1 2" key="1">
    <citation type="submission" date="2018-04" db="EMBL/GenBank/DDBJ databases">
        <title>Camelliibacillus theae gen. nov., sp. nov., isolated from Pu'er tea.</title>
        <authorList>
            <person name="Niu L."/>
        </authorList>
    </citation>
    <scope>NUCLEOTIDE SEQUENCE [LARGE SCALE GENOMIC DNA]</scope>
    <source>
        <strain evidence="1 2">T8</strain>
    </source>
</reference>
<accession>A0A2U1K086</accession>
<comment type="caution">
    <text evidence="1">The sequence shown here is derived from an EMBL/GenBank/DDBJ whole genome shotgun (WGS) entry which is preliminary data.</text>
</comment>
<dbReference type="EMBL" id="QCZG01000021">
    <property type="protein sequence ID" value="PWA10655.1"/>
    <property type="molecule type" value="Genomic_DNA"/>
</dbReference>
<dbReference type="OrthoDB" id="2988890at2"/>
<keyword evidence="2" id="KW-1185">Reference proteome</keyword>
<organism evidence="1 2">
    <name type="scientific">Pueribacillus theae</name>
    <dbReference type="NCBI Taxonomy" id="2171751"/>
    <lineage>
        <taxon>Bacteria</taxon>
        <taxon>Bacillati</taxon>
        <taxon>Bacillota</taxon>
        <taxon>Bacilli</taxon>
        <taxon>Bacillales</taxon>
        <taxon>Bacillaceae</taxon>
        <taxon>Pueribacillus</taxon>
    </lineage>
</organism>
<dbReference type="Gene3D" id="3.30.310.100">
    <property type="entry name" value="YugN-like"/>
    <property type="match status" value="1"/>
</dbReference>
<evidence type="ECO:0000313" key="1">
    <source>
        <dbReference type="EMBL" id="PWA10655.1"/>
    </source>
</evidence>
<protein>
    <recommendedName>
        <fullName evidence="3">YugN-like family protein</fullName>
    </recommendedName>
</protein>
<proteinExistence type="predicted"/>
<dbReference type="SUPFAM" id="SSF160755">
    <property type="entry name" value="YugN-like"/>
    <property type="match status" value="1"/>
</dbReference>
<evidence type="ECO:0008006" key="3">
    <source>
        <dbReference type="Google" id="ProtNLM"/>
    </source>
</evidence>